<organism evidence="1 2">
    <name type="scientific">Pseudomonas putida</name>
    <name type="common">Arthrobacter siderocapsulatus</name>
    <dbReference type="NCBI Taxonomy" id="303"/>
    <lineage>
        <taxon>Bacteria</taxon>
        <taxon>Pseudomonadati</taxon>
        <taxon>Pseudomonadota</taxon>
        <taxon>Gammaproteobacteria</taxon>
        <taxon>Pseudomonadales</taxon>
        <taxon>Pseudomonadaceae</taxon>
        <taxon>Pseudomonas</taxon>
    </lineage>
</organism>
<name>A0A2Z4RBP4_PSEPU</name>
<accession>A0A2Z4RBP4</accession>
<gene>
    <name evidence="1" type="ORF">DKY63_00120</name>
</gene>
<dbReference type="Proteomes" id="UP000250299">
    <property type="component" value="Chromosome"/>
</dbReference>
<evidence type="ECO:0000313" key="1">
    <source>
        <dbReference type="EMBL" id="AWY38392.1"/>
    </source>
</evidence>
<protein>
    <submittedName>
        <fullName evidence="1">Uncharacterized protein</fullName>
    </submittedName>
</protein>
<dbReference type="AlphaFoldDB" id="A0A2Z4RBP4"/>
<proteinExistence type="predicted"/>
<dbReference type="OrthoDB" id="6974188at2"/>
<sequence>MQMKITIEADEQGKGCKVWLGETAVSFPNQEDAKAYIAQLEERIEAAAHTFALDAGGTEV</sequence>
<reference evidence="1 2" key="1">
    <citation type="submission" date="2018-05" db="EMBL/GenBank/DDBJ databases">
        <title>Whole genome sequence of Pseudomonas putida JBC17.</title>
        <authorList>
            <person name="Lee Y.H."/>
            <person name="David K."/>
        </authorList>
    </citation>
    <scope>NUCLEOTIDE SEQUENCE [LARGE SCALE GENOMIC DNA]</scope>
    <source>
        <strain evidence="1 2">JBC17</strain>
    </source>
</reference>
<dbReference type="EMBL" id="CP029693">
    <property type="protein sequence ID" value="AWY38392.1"/>
    <property type="molecule type" value="Genomic_DNA"/>
</dbReference>
<evidence type="ECO:0000313" key="2">
    <source>
        <dbReference type="Proteomes" id="UP000250299"/>
    </source>
</evidence>